<keyword evidence="8" id="KW-0378">Hydrolase</keyword>
<comment type="cofactor">
    <cofactor evidence="1">
        <name>Zn(2+)</name>
        <dbReference type="ChEBI" id="CHEBI:29105"/>
    </cofactor>
</comment>
<evidence type="ECO:0000256" key="11">
    <source>
        <dbReference type="ARBA" id="ARBA00023288"/>
    </source>
</evidence>
<dbReference type="FunFam" id="1.10.390.10:FF:000013">
    <property type="entry name" value="Aminopeptidase N"/>
    <property type="match status" value="1"/>
</dbReference>
<keyword evidence="10" id="KW-0482">Metalloprotease</keyword>
<evidence type="ECO:0000256" key="6">
    <source>
        <dbReference type="ARBA" id="ARBA00022670"/>
    </source>
</evidence>
<dbReference type="Gene3D" id="1.10.390.10">
    <property type="entry name" value="Neutral Protease Domain 2"/>
    <property type="match status" value="1"/>
</dbReference>
<evidence type="ECO:0000256" key="4">
    <source>
        <dbReference type="ARBA" id="ARBA00022438"/>
    </source>
</evidence>
<keyword evidence="4" id="KW-0031">Aminopeptidase</keyword>
<dbReference type="SUPFAM" id="SSF55486">
    <property type="entry name" value="Metalloproteases ('zincins'), catalytic domain"/>
    <property type="match status" value="1"/>
</dbReference>
<evidence type="ECO:0000256" key="7">
    <source>
        <dbReference type="ARBA" id="ARBA00022723"/>
    </source>
</evidence>
<feature type="domain" description="Aminopeptidase N-like N-terminal" evidence="15">
    <location>
        <begin position="40"/>
        <end position="225"/>
    </location>
</feature>
<reference evidence="16" key="1">
    <citation type="submission" date="2018-04" db="EMBL/GenBank/DDBJ databases">
        <title>Transcriptome assembly of Sipha flava.</title>
        <authorList>
            <person name="Scully E.D."/>
            <person name="Geib S.M."/>
            <person name="Palmer N.A."/>
            <person name="Koch K."/>
            <person name="Bradshaw J."/>
            <person name="Heng-Moss T."/>
            <person name="Sarath G."/>
        </authorList>
    </citation>
    <scope>NUCLEOTIDE SEQUENCE</scope>
</reference>
<dbReference type="GO" id="GO:0005615">
    <property type="term" value="C:extracellular space"/>
    <property type="evidence" value="ECO:0007669"/>
    <property type="project" value="TreeGrafter"/>
</dbReference>
<comment type="subcellular location">
    <subcellularLocation>
        <location evidence="2">Cell membrane</location>
        <topology evidence="2">Lipid-anchor</topology>
        <topology evidence="2">GPI-anchor</topology>
    </subcellularLocation>
</comment>
<evidence type="ECO:0000256" key="10">
    <source>
        <dbReference type="ARBA" id="ARBA00023049"/>
    </source>
</evidence>
<feature type="signal peptide" evidence="13">
    <location>
        <begin position="1"/>
        <end position="19"/>
    </location>
</feature>
<dbReference type="GO" id="GO:0042277">
    <property type="term" value="F:peptide binding"/>
    <property type="evidence" value="ECO:0007669"/>
    <property type="project" value="TreeGrafter"/>
</dbReference>
<dbReference type="PRINTS" id="PR00756">
    <property type="entry name" value="ALADIPTASE"/>
</dbReference>
<dbReference type="InterPro" id="IPR050344">
    <property type="entry name" value="Peptidase_M1_aminopeptidases"/>
</dbReference>
<keyword evidence="11" id="KW-0449">Lipoprotein</keyword>
<dbReference type="GO" id="GO:0005886">
    <property type="term" value="C:plasma membrane"/>
    <property type="evidence" value="ECO:0007669"/>
    <property type="project" value="UniProtKB-SubCell"/>
</dbReference>
<dbReference type="GO" id="GO:0008270">
    <property type="term" value="F:zinc ion binding"/>
    <property type="evidence" value="ECO:0007669"/>
    <property type="project" value="InterPro"/>
</dbReference>
<keyword evidence="5" id="KW-0336">GPI-anchor</keyword>
<dbReference type="GO" id="GO:0006508">
    <property type="term" value="P:proteolysis"/>
    <property type="evidence" value="ECO:0007669"/>
    <property type="project" value="UniProtKB-KW"/>
</dbReference>
<dbReference type="EMBL" id="GGMS01001026">
    <property type="protein sequence ID" value="MBY70229.1"/>
    <property type="molecule type" value="Transcribed_RNA"/>
</dbReference>
<evidence type="ECO:0000256" key="8">
    <source>
        <dbReference type="ARBA" id="ARBA00022801"/>
    </source>
</evidence>
<dbReference type="GO" id="GO:0070006">
    <property type="term" value="F:metalloaminopeptidase activity"/>
    <property type="evidence" value="ECO:0007669"/>
    <property type="project" value="TreeGrafter"/>
</dbReference>
<evidence type="ECO:0000259" key="15">
    <source>
        <dbReference type="Pfam" id="PF17900"/>
    </source>
</evidence>
<evidence type="ECO:0000256" key="9">
    <source>
        <dbReference type="ARBA" id="ARBA00022833"/>
    </source>
</evidence>
<dbReference type="InterPro" id="IPR042097">
    <property type="entry name" value="Aminopeptidase_N-like_N_sf"/>
</dbReference>
<feature type="active site" description="Proton acceptor" evidence="12">
    <location>
        <position position="330"/>
    </location>
</feature>
<dbReference type="AlphaFoldDB" id="A0A2S2PXS5"/>
<dbReference type="Gene3D" id="2.60.40.1730">
    <property type="entry name" value="tricorn interacting facor f3 domain"/>
    <property type="match status" value="1"/>
</dbReference>
<dbReference type="Pfam" id="PF17900">
    <property type="entry name" value="Peptidase_M1_N"/>
    <property type="match status" value="1"/>
</dbReference>
<dbReference type="PANTHER" id="PTHR11533:SF294">
    <property type="entry name" value="THYROTROPIN-RELEASING HORMONE-DEGRADING ECTOENZYME"/>
    <property type="match status" value="1"/>
</dbReference>
<keyword evidence="7" id="KW-0479">Metal-binding</keyword>
<organism evidence="16">
    <name type="scientific">Sipha flava</name>
    <name type="common">yellow sugarcane aphid</name>
    <dbReference type="NCBI Taxonomy" id="143950"/>
    <lineage>
        <taxon>Eukaryota</taxon>
        <taxon>Metazoa</taxon>
        <taxon>Ecdysozoa</taxon>
        <taxon>Arthropoda</taxon>
        <taxon>Hexapoda</taxon>
        <taxon>Insecta</taxon>
        <taxon>Pterygota</taxon>
        <taxon>Neoptera</taxon>
        <taxon>Paraneoptera</taxon>
        <taxon>Hemiptera</taxon>
        <taxon>Sternorrhyncha</taxon>
        <taxon>Aphidomorpha</taxon>
        <taxon>Aphidoidea</taxon>
        <taxon>Aphididae</taxon>
        <taxon>Sipha</taxon>
    </lineage>
</organism>
<feature type="domain" description="Peptidase M1 membrane alanine aminopeptidase" evidence="14">
    <location>
        <begin position="262"/>
        <end position="482"/>
    </location>
</feature>
<dbReference type="GO" id="GO:0005737">
    <property type="term" value="C:cytoplasm"/>
    <property type="evidence" value="ECO:0007669"/>
    <property type="project" value="TreeGrafter"/>
</dbReference>
<dbReference type="OrthoDB" id="10031169at2759"/>
<evidence type="ECO:0000256" key="13">
    <source>
        <dbReference type="SAM" id="SignalP"/>
    </source>
</evidence>
<dbReference type="GO" id="GO:0098552">
    <property type="term" value="C:side of membrane"/>
    <property type="evidence" value="ECO:0007669"/>
    <property type="project" value="UniProtKB-KW"/>
</dbReference>
<gene>
    <name evidence="16" type="primary">Trhde_0</name>
    <name evidence="16" type="ORF">g.38700</name>
</gene>
<dbReference type="Pfam" id="PF01433">
    <property type="entry name" value="Peptidase_M1"/>
    <property type="match status" value="1"/>
</dbReference>
<dbReference type="InterPro" id="IPR014782">
    <property type="entry name" value="Peptidase_M1_dom"/>
</dbReference>
<evidence type="ECO:0000313" key="16">
    <source>
        <dbReference type="EMBL" id="MBY70229.1"/>
    </source>
</evidence>
<comment type="similarity">
    <text evidence="3">Belongs to the peptidase M1 family.</text>
</comment>
<evidence type="ECO:0000259" key="14">
    <source>
        <dbReference type="Pfam" id="PF01433"/>
    </source>
</evidence>
<protein>
    <submittedName>
        <fullName evidence="16">Thyrotropin-releasing hormone-degrading ectoenzyme</fullName>
    </submittedName>
</protein>
<evidence type="ECO:0000256" key="2">
    <source>
        <dbReference type="ARBA" id="ARBA00004609"/>
    </source>
</evidence>
<name>A0A2S2PXS5_9HEMI</name>
<dbReference type="InterPro" id="IPR034016">
    <property type="entry name" value="M1_APN-typ"/>
</dbReference>
<dbReference type="InterPro" id="IPR045357">
    <property type="entry name" value="Aminopeptidase_N-like_N"/>
</dbReference>
<dbReference type="GO" id="GO:0043171">
    <property type="term" value="P:peptide catabolic process"/>
    <property type="evidence" value="ECO:0007669"/>
    <property type="project" value="TreeGrafter"/>
</dbReference>
<proteinExistence type="inferred from homology"/>
<evidence type="ECO:0000256" key="12">
    <source>
        <dbReference type="PIRSR" id="PIRSR634016-1"/>
    </source>
</evidence>
<dbReference type="SUPFAM" id="SSF63737">
    <property type="entry name" value="Leukotriene A4 hydrolase N-terminal domain"/>
    <property type="match status" value="1"/>
</dbReference>
<dbReference type="InterPro" id="IPR001930">
    <property type="entry name" value="Peptidase_M1"/>
</dbReference>
<keyword evidence="9" id="KW-0862">Zinc</keyword>
<keyword evidence="6" id="KW-0645">Protease</keyword>
<keyword evidence="5" id="KW-0472">Membrane</keyword>
<evidence type="ECO:0000256" key="3">
    <source>
        <dbReference type="ARBA" id="ARBA00010136"/>
    </source>
</evidence>
<accession>A0A2S2PXS5</accession>
<feature type="chain" id="PRO_5015522591" evidence="13">
    <location>
        <begin position="20"/>
        <end position="507"/>
    </location>
</feature>
<evidence type="ECO:0000256" key="1">
    <source>
        <dbReference type="ARBA" id="ARBA00001947"/>
    </source>
</evidence>
<dbReference type="InterPro" id="IPR027268">
    <property type="entry name" value="Peptidase_M4/M1_CTD_sf"/>
</dbReference>
<dbReference type="PANTHER" id="PTHR11533">
    <property type="entry name" value="PROTEASE M1 ZINC METALLOPROTEASE"/>
    <property type="match status" value="1"/>
</dbReference>
<dbReference type="CDD" id="cd09601">
    <property type="entry name" value="M1_APN-Q_like"/>
    <property type="match status" value="1"/>
</dbReference>
<sequence>MTKNIFLLIFVLHASVIDSGGSVGRQNEMDVFRLPNRTMPISYDLKITLYYDESSDPVGYEGEVEIVISVKAKTSEITLNCKNLSVDVIYIFEKDSLLSVEVINWQTNTRNEQLNIFVDYELDINILYVLSIEFRGTIGHDTNGFYKSTYYNKDDSHREWLSLTYLGPTGARSLFPCYDEPAYKTPYNISLRTSDDKFVRSNMANPEIFNQGTWTVFAETPPMCTHAVALVVSGFGRRASDRTVNVFARPDVLDRARYVSDEAPGLLRAMEDFTGSRYELPGLDLFAVPYLKPEAAGNWGLTTFREKYLLLDDVSTTNAIESGLSAVQREVARQWFGNAVTCRWWDYVWLHDAFATYFQYFATHSVHPEWKMNEAFVVEQHQQALAYDQTARRPITASVRTPAEIDEVFYGQTARKGAAFLRMLKHVTNETIFQQSLARYLKQNKHESVEPGELFAAFEHTVVEYQYDLGQNVTVTGFMKQWTEQAGHPMIDVVKVNDTFVITQVRT</sequence>
<keyword evidence="5" id="KW-0325">Glycoprotein</keyword>
<keyword evidence="13" id="KW-0732">Signal</keyword>
<evidence type="ECO:0000256" key="5">
    <source>
        <dbReference type="ARBA" id="ARBA00022622"/>
    </source>
</evidence>